<accession>A0A150HV45</accession>
<dbReference type="PATRIC" id="fig|52133.19.peg.1785"/>
<reference evidence="1 2" key="1">
    <citation type="journal article" date="2016" name="Sci. Rep.">
        <title>Genomic and phenotypic characterization of the species Acinetobacter venetianus.</title>
        <authorList>
            <person name="Fondi M."/>
            <person name="Maida I."/>
            <person name="Perrin E."/>
            <person name="Orlandini V."/>
            <person name="La Torre L."/>
            <person name="Bosi E."/>
            <person name="Negroni A."/>
            <person name="Zanaroli G."/>
            <person name="Fava F."/>
            <person name="Decorosi F."/>
            <person name="Giovannetti L."/>
            <person name="Viti C."/>
            <person name="Vaneechoutte M."/>
            <person name="Dijkshoorn L."/>
            <person name="Fani R."/>
        </authorList>
    </citation>
    <scope>NUCLEOTIDE SEQUENCE [LARGE SCALE GENOMIC DNA]</scope>
    <source>
        <strain evidence="1 2">LUH13518</strain>
    </source>
</reference>
<name>A0A150HV45_9GAMM</name>
<dbReference type="AlphaFoldDB" id="A0A150HV45"/>
<protein>
    <submittedName>
        <fullName evidence="1">Uncharacterized protein</fullName>
    </submittedName>
</protein>
<evidence type="ECO:0000313" key="1">
    <source>
        <dbReference type="EMBL" id="KXZ70862.1"/>
    </source>
</evidence>
<sequence length="84" mass="9430">MTAFTNMQMTMQEEDNLPNLAVQAFRDAFKQASESSTVVFAKDHQLIEKLPSGKINVIKDISAAYTSITATQKILKRKRKQAVI</sequence>
<gene>
    <name evidence="1" type="ORF">AVENLUH13518_01753</name>
</gene>
<proteinExistence type="predicted"/>
<organism evidence="1 2">
    <name type="scientific">Acinetobacter venetianus</name>
    <dbReference type="NCBI Taxonomy" id="52133"/>
    <lineage>
        <taxon>Bacteria</taxon>
        <taxon>Pseudomonadati</taxon>
        <taxon>Pseudomonadota</taxon>
        <taxon>Gammaproteobacteria</taxon>
        <taxon>Moraxellales</taxon>
        <taxon>Moraxellaceae</taxon>
        <taxon>Acinetobacter</taxon>
    </lineage>
</organism>
<dbReference type="RefSeq" id="WP_061524728.1">
    <property type="nucleotide sequence ID" value="NZ_JRHX01000047.1"/>
</dbReference>
<dbReference type="Proteomes" id="UP000075544">
    <property type="component" value="Unassembled WGS sequence"/>
</dbReference>
<dbReference type="EMBL" id="JRHX01000047">
    <property type="protein sequence ID" value="KXZ70862.1"/>
    <property type="molecule type" value="Genomic_DNA"/>
</dbReference>
<comment type="caution">
    <text evidence="1">The sequence shown here is derived from an EMBL/GenBank/DDBJ whole genome shotgun (WGS) entry which is preliminary data.</text>
</comment>
<evidence type="ECO:0000313" key="2">
    <source>
        <dbReference type="Proteomes" id="UP000075544"/>
    </source>
</evidence>